<name>A0ABM1T4S8_LIMPO</name>
<proteinExistence type="predicted"/>
<feature type="region of interest" description="Disordered" evidence="1">
    <location>
        <begin position="570"/>
        <end position="638"/>
    </location>
</feature>
<feature type="signal peptide" evidence="2">
    <location>
        <begin position="1"/>
        <end position="20"/>
    </location>
</feature>
<protein>
    <submittedName>
        <fullName evidence="4">Pollen-specific leucine-rich repeat extensin-like protein 2</fullName>
    </submittedName>
</protein>
<evidence type="ECO:0000313" key="3">
    <source>
        <dbReference type="Proteomes" id="UP000694941"/>
    </source>
</evidence>
<sequence length="692" mass="79119">MKTPWVLIGLFLGSLVVVKADERDDAVETLIQSASNSGILSTFAPDSTSSGYVLAYPLDETSENTREQDQYMTAESLEGTSIVVEPPKLQVNEETKQDDDDDDKTDEALLLIIPEEETEQEERTEKDDEEEGTEKDDEEERTEEDEEEEEEIEEDVTNTDDTVEEEKTLIGILPQPFEETETPEQAIIPENRRPKEEDLRKILGLESPFHPFLRKPKPIPEDKPRPFRFPPAYSKSSFKQERLSVPFPLKPESRSDLQFLPFPLSQMAESILIRRALIIGNDIDEEVEGQSSNEKDEILVVESDKETEEEKNPPEEPQVRPFSPVHLGPIRRPDNRIKPSMAFLPPQFQPRSIRRPDVNIQPNLVFSRSQKHPIHVNSGFSVKPPSPIDPPASLYQDQIHTSVPYAQSYYGPPALPPLHPTLLLLGYPQHSPLAYRDPRLQPLYNPQTETYPSPPTLYGVHPFYQQHLRYRSPVASPLPYSQPPVAPIFFPDMMAQNEHLQMKQFQTRPQFFGAPEQMRLVMQNQPIPAEHHFLPEPLSSIAQPVQHGMYPKQQIVPVLIPVPIPVPVSMESMSTSSDEEQQLPYREGLRSEEDQEQEEERGVVLVYNESSNDERTEQNTQQLPPRSEEQPVIKPFPSQEVLQEMKMFRKLILDKLIPKPENNNNQIPSDESEVSPAESQSEIVEVFVPFPN</sequence>
<accession>A0ABM1T4S8</accession>
<evidence type="ECO:0000313" key="4">
    <source>
        <dbReference type="RefSeq" id="XP_022250884.1"/>
    </source>
</evidence>
<dbReference type="RefSeq" id="XP_022250884.1">
    <property type="nucleotide sequence ID" value="XM_022395176.1"/>
</dbReference>
<reference evidence="4" key="1">
    <citation type="submission" date="2025-08" db="UniProtKB">
        <authorList>
            <consortium name="RefSeq"/>
        </authorList>
    </citation>
    <scope>IDENTIFICATION</scope>
    <source>
        <tissue evidence="4">Muscle</tissue>
    </source>
</reference>
<keyword evidence="2" id="KW-0732">Signal</keyword>
<feature type="region of interest" description="Disordered" evidence="1">
    <location>
        <begin position="75"/>
        <end position="195"/>
    </location>
</feature>
<gene>
    <name evidence="4" type="primary">LOC111087686</name>
</gene>
<feature type="compositionally biased region" description="Acidic residues" evidence="1">
    <location>
        <begin position="127"/>
        <end position="164"/>
    </location>
</feature>
<dbReference type="Proteomes" id="UP000694941">
    <property type="component" value="Unplaced"/>
</dbReference>
<feature type="region of interest" description="Disordered" evidence="1">
    <location>
        <begin position="287"/>
        <end position="336"/>
    </location>
</feature>
<dbReference type="GeneID" id="111087686"/>
<keyword evidence="3" id="KW-1185">Reference proteome</keyword>
<evidence type="ECO:0000256" key="1">
    <source>
        <dbReference type="SAM" id="MobiDB-lite"/>
    </source>
</evidence>
<feature type="region of interest" description="Disordered" evidence="1">
    <location>
        <begin position="210"/>
        <end position="233"/>
    </location>
</feature>
<feature type="compositionally biased region" description="Acidic residues" evidence="1">
    <location>
        <begin position="96"/>
        <end position="105"/>
    </location>
</feature>
<feature type="chain" id="PRO_5045232079" evidence="2">
    <location>
        <begin position="21"/>
        <end position="692"/>
    </location>
</feature>
<evidence type="ECO:0000256" key="2">
    <source>
        <dbReference type="SAM" id="SignalP"/>
    </source>
</evidence>
<feature type="region of interest" description="Disordered" evidence="1">
    <location>
        <begin position="657"/>
        <end position="692"/>
    </location>
</feature>
<feature type="compositionally biased region" description="Basic and acidic residues" evidence="1">
    <location>
        <begin position="293"/>
        <end position="318"/>
    </location>
</feature>
<organism evidence="3 4">
    <name type="scientific">Limulus polyphemus</name>
    <name type="common">Atlantic horseshoe crab</name>
    <dbReference type="NCBI Taxonomy" id="6850"/>
    <lineage>
        <taxon>Eukaryota</taxon>
        <taxon>Metazoa</taxon>
        <taxon>Ecdysozoa</taxon>
        <taxon>Arthropoda</taxon>
        <taxon>Chelicerata</taxon>
        <taxon>Merostomata</taxon>
        <taxon>Xiphosura</taxon>
        <taxon>Limulidae</taxon>
        <taxon>Limulus</taxon>
    </lineage>
</organism>